<protein>
    <submittedName>
        <fullName evidence="1">U1764t</fullName>
    </submittedName>
</protein>
<name>Q50003_MYCLR</name>
<organism evidence="1">
    <name type="scientific">Mycobacterium leprae</name>
    <dbReference type="NCBI Taxonomy" id="1769"/>
    <lineage>
        <taxon>Bacteria</taxon>
        <taxon>Bacillati</taxon>
        <taxon>Actinomycetota</taxon>
        <taxon>Actinomycetes</taxon>
        <taxon>Mycobacteriales</taxon>
        <taxon>Mycobacteriaceae</taxon>
        <taxon>Mycobacterium</taxon>
    </lineage>
</organism>
<evidence type="ECO:0000313" key="1">
    <source>
        <dbReference type="EMBL" id="AAA62927.1"/>
    </source>
</evidence>
<proteinExistence type="predicted"/>
<sequence length="155" mass="16919">MGDLPPRLALAPACGMRMVNLFAIPMPGAHHRSRRIRTEVPNLIFLPIKWAYSPELILFVLTMQTAACSGYLAASQAFNVAALHAVSDLQWTCEILSHLLCCGCEDRCGGGNATVRRSHMSVSQPTTSPPRPEWSPRVLAATLALGRHANIPRLH</sequence>
<dbReference type="EMBL" id="U15181">
    <property type="protein sequence ID" value="AAA62927.1"/>
    <property type="molecule type" value="Genomic_DNA"/>
</dbReference>
<dbReference type="AlphaFoldDB" id="Q50003"/>
<accession>Q50003</accession>
<reference evidence="1" key="1">
    <citation type="submission" date="1994-09" db="EMBL/GenBank/DDBJ databases">
        <authorList>
            <person name="Robison K."/>
        </authorList>
    </citation>
    <scope>NUCLEOTIDE SEQUENCE</scope>
</reference>
<reference evidence="1" key="2">
    <citation type="submission" date="1995-04" db="EMBL/GenBank/DDBJ databases">
        <authorList>
            <person name="Smith D.R."/>
        </authorList>
    </citation>
    <scope>NUCLEOTIDE SEQUENCE</scope>
</reference>